<dbReference type="PANTHER" id="PTHR13696:SF99">
    <property type="entry name" value="COBYRINIC ACID AC-DIAMIDE SYNTHASE"/>
    <property type="match status" value="1"/>
</dbReference>
<reference evidence="2 3" key="1">
    <citation type="submission" date="2014-07" db="EMBL/GenBank/DDBJ databases">
        <authorList>
            <person name="McCorrison J."/>
            <person name="Sanka R."/>
            <person name="Torralba M."/>
            <person name="Gillis M."/>
            <person name="Haft D.H."/>
            <person name="Methe B."/>
            <person name="Sutton G."/>
            <person name="Nelson K.E."/>
        </authorList>
    </citation>
    <scope>NUCLEOTIDE SEQUENCE [LARGE SCALE GENOMIC DNA]</scope>
    <source>
        <strain evidence="2 3">DNF00882</strain>
    </source>
</reference>
<dbReference type="CDD" id="cd02042">
    <property type="entry name" value="ParAB_family"/>
    <property type="match status" value="1"/>
</dbReference>
<dbReference type="SUPFAM" id="SSF52540">
    <property type="entry name" value="P-loop containing nucleoside triphosphate hydrolases"/>
    <property type="match status" value="1"/>
</dbReference>
<evidence type="ECO:0000313" key="2">
    <source>
        <dbReference type="EMBL" id="KGF48681.1"/>
    </source>
</evidence>
<dbReference type="EMBL" id="JRNR01000080">
    <property type="protein sequence ID" value="KGF48681.1"/>
    <property type="molecule type" value="Genomic_DNA"/>
</dbReference>
<dbReference type="AlphaFoldDB" id="A0A096APP7"/>
<evidence type="ECO:0000259" key="1">
    <source>
        <dbReference type="Pfam" id="PF13614"/>
    </source>
</evidence>
<dbReference type="RefSeq" id="WP_052045726.1">
    <property type="nucleotide sequence ID" value="NZ_JRNR01000080.1"/>
</dbReference>
<sequence>MKVDISNKIIDNKIILFANQKGGVGKTTICGLFSNYLADTRKVSLLVIDADPQQTFANRRKDDSRRQKDIPYNVQSVTIKDASSTRNIMLTLRGLEGTTIIDTPGSLTQEGMKELLANADYIVCPYHYDLNTIDSTRAFILAVLRLKQDYPQIKAQFIFICNKYDVRVGKGSELQAWKIVDAFFKRYGIIAPRIGNYADLERYNTISNSDKADKLTKQCFDFIFKTIYKENDND</sequence>
<proteinExistence type="predicted"/>
<dbReference type="Pfam" id="PF13614">
    <property type="entry name" value="AAA_31"/>
    <property type="match status" value="1"/>
</dbReference>
<dbReference type="Proteomes" id="UP000029538">
    <property type="component" value="Unassembled WGS sequence"/>
</dbReference>
<dbReference type="InterPro" id="IPR025669">
    <property type="entry name" value="AAA_dom"/>
</dbReference>
<dbReference type="InterPro" id="IPR027417">
    <property type="entry name" value="P-loop_NTPase"/>
</dbReference>
<dbReference type="InterPro" id="IPR050678">
    <property type="entry name" value="DNA_Partitioning_ATPase"/>
</dbReference>
<dbReference type="Gene3D" id="3.40.50.300">
    <property type="entry name" value="P-loop containing nucleotide triphosphate hydrolases"/>
    <property type="match status" value="1"/>
</dbReference>
<feature type="domain" description="AAA" evidence="1">
    <location>
        <begin position="13"/>
        <end position="79"/>
    </location>
</feature>
<dbReference type="PANTHER" id="PTHR13696">
    <property type="entry name" value="P-LOOP CONTAINING NUCLEOSIDE TRIPHOSPHATE HYDROLASE"/>
    <property type="match status" value="1"/>
</dbReference>
<organism evidence="2 3">
    <name type="scientific">Prevotella disiens DNF00882</name>
    <dbReference type="NCBI Taxonomy" id="1401075"/>
    <lineage>
        <taxon>Bacteria</taxon>
        <taxon>Pseudomonadati</taxon>
        <taxon>Bacteroidota</taxon>
        <taxon>Bacteroidia</taxon>
        <taxon>Bacteroidales</taxon>
        <taxon>Prevotellaceae</taxon>
        <taxon>Prevotella</taxon>
    </lineage>
</organism>
<comment type="caution">
    <text evidence="2">The sequence shown here is derived from an EMBL/GenBank/DDBJ whole genome shotgun (WGS) entry which is preliminary data.</text>
</comment>
<evidence type="ECO:0000313" key="3">
    <source>
        <dbReference type="Proteomes" id="UP000029538"/>
    </source>
</evidence>
<protein>
    <submittedName>
        <fullName evidence="2">Conjugal transfer protein TraA</fullName>
    </submittedName>
</protein>
<accession>A0A096APP7</accession>
<gene>
    <name evidence="2" type="ORF">HMPREF0654_08105</name>
</gene>
<name>A0A096APP7_9BACT</name>